<dbReference type="Gene3D" id="1.10.510.10">
    <property type="entry name" value="Transferase(Phosphotransferase) domain 1"/>
    <property type="match status" value="1"/>
</dbReference>
<dbReference type="InterPro" id="IPR011009">
    <property type="entry name" value="Kinase-like_dom_sf"/>
</dbReference>
<evidence type="ECO:0000313" key="6">
    <source>
        <dbReference type="Proteomes" id="UP000757232"/>
    </source>
</evidence>
<dbReference type="SUPFAM" id="SSF52540">
    <property type="entry name" value="P-loop containing nucleoside triphosphate hydrolases"/>
    <property type="match status" value="1"/>
</dbReference>
<dbReference type="InterPro" id="IPR000008">
    <property type="entry name" value="C2_dom"/>
</dbReference>
<dbReference type="Pfam" id="PF24883">
    <property type="entry name" value="NPHP3_N"/>
    <property type="match status" value="1"/>
</dbReference>
<keyword evidence="6" id="KW-1185">Reference proteome</keyword>
<dbReference type="PANTHER" id="PTHR44329">
    <property type="entry name" value="SERINE/THREONINE-PROTEIN KINASE TNNI3K-RELATED"/>
    <property type="match status" value="1"/>
</dbReference>
<dbReference type="InterPro" id="IPR000719">
    <property type="entry name" value="Prot_kinase_dom"/>
</dbReference>
<dbReference type="InterPro" id="IPR008266">
    <property type="entry name" value="Tyr_kinase_AS"/>
</dbReference>
<protein>
    <submittedName>
        <fullName evidence="5">Kinase-like protein</fullName>
    </submittedName>
</protein>
<dbReference type="InterPro" id="IPR056884">
    <property type="entry name" value="NPHP3-like_N"/>
</dbReference>
<dbReference type="InterPro" id="IPR027417">
    <property type="entry name" value="P-loop_NTPase"/>
</dbReference>
<dbReference type="GO" id="GO:0005524">
    <property type="term" value="F:ATP binding"/>
    <property type="evidence" value="ECO:0007669"/>
    <property type="project" value="InterPro"/>
</dbReference>
<dbReference type="Pfam" id="PF00168">
    <property type="entry name" value="C2"/>
    <property type="match status" value="1"/>
</dbReference>
<evidence type="ECO:0000256" key="2">
    <source>
        <dbReference type="ARBA" id="ARBA00022737"/>
    </source>
</evidence>
<evidence type="ECO:0000313" key="5">
    <source>
        <dbReference type="EMBL" id="OCB91593.1"/>
    </source>
</evidence>
<keyword evidence="2" id="KW-0677">Repeat</keyword>
<name>A0A9Q5NBG9_SANBA</name>
<evidence type="ECO:0000256" key="1">
    <source>
        <dbReference type="ARBA" id="ARBA00008171"/>
    </source>
</evidence>
<keyword evidence="5" id="KW-0808">Transferase</keyword>
<dbReference type="PROSITE" id="PS00109">
    <property type="entry name" value="PROTEIN_KINASE_TYR"/>
    <property type="match status" value="1"/>
</dbReference>
<dbReference type="Gene3D" id="2.60.40.150">
    <property type="entry name" value="C2 domain"/>
    <property type="match status" value="1"/>
</dbReference>
<evidence type="ECO:0000259" key="4">
    <source>
        <dbReference type="PROSITE" id="PS50011"/>
    </source>
</evidence>
<dbReference type="AlphaFoldDB" id="A0A9Q5NBG9"/>
<dbReference type="PROSITE" id="PS50004">
    <property type="entry name" value="C2"/>
    <property type="match status" value="1"/>
</dbReference>
<dbReference type="EMBL" id="LNZH02000080">
    <property type="protein sequence ID" value="OCB91593.1"/>
    <property type="molecule type" value="Genomic_DNA"/>
</dbReference>
<dbReference type="Pfam" id="PF07714">
    <property type="entry name" value="PK_Tyr_Ser-Thr"/>
    <property type="match status" value="1"/>
</dbReference>
<dbReference type="InterPro" id="IPR051681">
    <property type="entry name" value="Ser/Thr_Kinases-Pseudokinases"/>
</dbReference>
<keyword evidence="5" id="KW-0418">Kinase</keyword>
<feature type="domain" description="C2" evidence="3">
    <location>
        <begin position="10"/>
        <end position="132"/>
    </location>
</feature>
<comment type="similarity">
    <text evidence="1">Belongs to the protein kinase superfamily. TKL Ser/Thr protein kinase family. ROCO subfamily.</text>
</comment>
<reference evidence="5" key="1">
    <citation type="submission" date="2016-06" db="EMBL/GenBank/DDBJ databases">
        <title>Draft Genome sequence of the fungus Inonotus baumii.</title>
        <authorList>
            <person name="Zhu H."/>
            <person name="Lin W."/>
        </authorList>
    </citation>
    <scope>NUCLEOTIDE SEQUENCE</scope>
    <source>
        <strain evidence="5">821</strain>
    </source>
</reference>
<proteinExistence type="inferred from homology"/>
<dbReference type="OrthoDB" id="4062651at2759"/>
<dbReference type="SMART" id="SM00239">
    <property type="entry name" value="C2"/>
    <property type="match status" value="1"/>
</dbReference>
<dbReference type="Proteomes" id="UP000757232">
    <property type="component" value="Unassembled WGS sequence"/>
</dbReference>
<dbReference type="Gene3D" id="3.40.50.300">
    <property type="entry name" value="P-loop containing nucleotide triphosphate hydrolases"/>
    <property type="match status" value="1"/>
</dbReference>
<dbReference type="InterPro" id="IPR035892">
    <property type="entry name" value="C2_domain_sf"/>
</dbReference>
<dbReference type="SUPFAM" id="SSF56112">
    <property type="entry name" value="Protein kinase-like (PK-like)"/>
    <property type="match status" value="1"/>
</dbReference>
<evidence type="ECO:0000259" key="3">
    <source>
        <dbReference type="PROSITE" id="PS50004"/>
    </source>
</evidence>
<dbReference type="CDD" id="cd00030">
    <property type="entry name" value="C2"/>
    <property type="match status" value="1"/>
</dbReference>
<dbReference type="InterPro" id="IPR001245">
    <property type="entry name" value="Ser-Thr/Tyr_kinase_cat_dom"/>
</dbReference>
<dbReference type="SUPFAM" id="SSF49562">
    <property type="entry name" value="C2 domain (Calcium/lipid-binding domain, CaLB)"/>
    <property type="match status" value="1"/>
</dbReference>
<feature type="domain" description="Protein kinase" evidence="4">
    <location>
        <begin position="613"/>
        <end position="941"/>
    </location>
</feature>
<sequence length="950" mass="106364">MLLVIGRDERVYKARMDKVREPSLPTCTMSIDYCLRVIRVEDIQWKHPLHSKIPDLYVDVELHGVCRKTRTIKNSRTPFWDELLVFSSSDRDATFAVRVRHDAVLLSDPNVGSVDVSLEELLARSANGEGNVQSHLRLRVLTNEGHVVHVELRGSSQVNSMKFRGVIVLHLEVIDSIESTEIQLAGSRVEAVSRMAEAAQSNAQGELHQSLNMLTSRLMAFETVIDKLSEANQSVPKVNMEYYLDSLYPNTFDFVTKLQEFSDEAAGLQVQEPIKGLLKKVIECCIFVQEHTTRSFLGRAALNSQKIKEFEHEINNFKEQIDSGLTLYSVLAAHRESQRNNDTFLRQRLNPSHMDAFDRPLCLPGSRPEVMQGILEWVFSDTMQNIFWLHGIVGCGKSTISTTIADHLRDMTRLGAFLFFERGKSKPSSVIRTIAYKLSLFDSSIGSSILAEIENDKDIASATAMQQFNKLLLRPLLAAERHVEPPVVVVIDALDECGTPETRRSLMKLFRTEFPKLPKAFRFLITSRREPDIDEVFAPQQETIYMMELTREAISIARQGYGSDHSDLGVHSTSSRGLTTSLDEPFDHSFAFTGTIQGIKGQFRSTMTVGELFRDLSRLGDAAVMEDLHQLNDAALQNLVDQVQLAIDHSTSCNARHFNRFLKSTVEKRGILPSDIFLANILRVGSNAVHGGGFADVWKGNEKEKKQREIGKEALVWRRLNHPNVLPFLGMFEDNSESPRLALVSDWMDKGSLNKYLSEESSADCLILALGVARGLGSLHSLNPQVIHGDLRAVNVLVDPNGQPQITDFGLARVIDSRGVTAATSFSGTGSARWQAPELLNPDRFGRDSTRPTSKSDVYAFSCVCFEIFSGTVPFADLNDGAVVTEVAVNDKRPGWPEQHRGLTVNVWELMQRCWKTQPVDRPDMPVVVLTLEAADLHKKLAIQDYTSSS</sequence>
<dbReference type="PROSITE" id="PS50011">
    <property type="entry name" value="PROTEIN_KINASE_DOM"/>
    <property type="match status" value="1"/>
</dbReference>
<organism evidence="5 6">
    <name type="scientific">Sanghuangporus baumii</name>
    <name type="common">Phellinus baumii</name>
    <dbReference type="NCBI Taxonomy" id="108892"/>
    <lineage>
        <taxon>Eukaryota</taxon>
        <taxon>Fungi</taxon>
        <taxon>Dikarya</taxon>
        <taxon>Basidiomycota</taxon>
        <taxon>Agaricomycotina</taxon>
        <taxon>Agaricomycetes</taxon>
        <taxon>Hymenochaetales</taxon>
        <taxon>Hymenochaetaceae</taxon>
        <taxon>Sanghuangporus</taxon>
    </lineage>
</organism>
<dbReference type="GO" id="GO:0004674">
    <property type="term" value="F:protein serine/threonine kinase activity"/>
    <property type="evidence" value="ECO:0007669"/>
    <property type="project" value="TreeGrafter"/>
</dbReference>
<comment type="caution">
    <text evidence="5">The sequence shown here is derived from an EMBL/GenBank/DDBJ whole genome shotgun (WGS) entry which is preliminary data.</text>
</comment>
<accession>A0A9Q5NBG9</accession>
<gene>
    <name evidence="5" type="ORF">A7U60_g1164</name>
</gene>